<dbReference type="SUPFAM" id="SSF54631">
    <property type="entry name" value="CBS-domain pair"/>
    <property type="match status" value="1"/>
</dbReference>
<dbReference type="CDD" id="cd04590">
    <property type="entry name" value="CBS_pair_CorC_HlyC_assoc"/>
    <property type="match status" value="1"/>
</dbReference>
<evidence type="ECO:0000256" key="2">
    <source>
        <dbReference type="ARBA" id="ARBA00006337"/>
    </source>
</evidence>
<feature type="compositionally biased region" description="Acidic residues" evidence="11">
    <location>
        <begin position="444"/>
        <end position="453"/>
    </location>
</feature>
<organism evidence="15 16">
    <name type="scientific">Antricoccus suffuscus</name>
    <dbReference type="NCBI Taxonomy" id="1629062"/>
    <lineage>
        <taxon>Bacteria</taxon>
        <taxon>Bacillati</taxon>
        <taxon>Actinomycetota</taxon>
        <taxon>Actinomycetes</taxon>
        <taxon>Geodermatophilales</taxon>
        <taxon>Antricoccaceae</taxon>
        <taxon>Antricoccus</taxon>
    </lineage>
</organism>
<evidence type="ECO:0000256" key="9">
    <source>
        <dbReference type="PROSITE-ProRule" id="PRU00703"/>
    </source>
</evidence>
<keyword evidence="8 10" id="KW-0472">Membrane</keyword>
<comment type="caution">
    <text evidence="15">The sequence shown here is derived from an EMBL/GenBank/DDBJ whole genome shotgun (WGS) entry which is preliminary data.</text>
</comment>
<dbReference type="InterPro" id="IPR016169">
    <property type="entry name" value="FAD-bd_PCMH_sub2"/>
</dbReference>
<dbReference type="InterPro" id="IPR036318">
    <property type="entry name" value="FAD-bd_PCMH-like_sf"/>
</dbReference>
<evidence type="ECO:0000256" key="7">
    <source>
        <dbReference type="ARBA" id="ARBA00023122"/>
    </source>
</evidence>
<feature type="domain" description="CBS" evidence="13">
    <location>
        <begin position="289"/>
        <end position="346"/>
    </location>
</feature>
<protein>
    <submittedName>
        <fullName evidence="15">CBS domain containing-hemolysin-like protein</fullName>
    </submittedName>
</protein>
<evidence type="ECO:0000256" key="6">
    <source>
        <dbReference type="ARBA" id="ARBA00022989"/>
    </source>
</evidence>
<keyword evidence="4 10" id="KW-0812">Transmembrane</keyword>
<dbReference type="Proteomes" id="UP000237752">
    <property type="component" value="Unassembled WGS sequence"/>
</dbReference>
<evidence type="ECO:0000256" key="10">
    <source>
        <dbReference type="PROSITE-ProRule" id="PRU01193"/>
    </source>
</evidence>
<feature type="domain" description="CNNM transmembrane" evidence="14">
    <location>
        <begin position="1"/>
        <end position="202"/>
    </location>
</feature>
<dbReference type="InterPro" id="IPR002550">
    <property type="entry name" value="CNNM"/>
</dbReference>
<keyword evidence="6 10" id="KW-1133">Transmembrane helix</keyword>
<dbReference type="PROSITE" id="PS51846">
    <property type="entry name" value="CNNM"/>
    <property type="match status" value="1"/>
</dbReference>
<feature type="compositionally biased region" description="Basic and acidic residues" evidence="11">
    <location>
        <begin position="454"/>
        <end position="464"/>
    </location>
</feature>
<evidence type="ECO:0000259" key="14">
    <source>
        <dbReference type="PROSITE" id="PS51846"/>
    </source>
</evidence>
<feature type="region of interest" description="Disordered" evidence="11">
    <location>
        <begin position="438"/>
        <end position="475"/>
    </location>
</feature>
<evidence type="ECO:0000256" key="8">
    <source>
        <dbReference type="ARBA" id="ARBA00023136"/>
    </source>
</evidence>
<dbReference type="PROSITE" id="PS51371">
    <property type="entry name" value="CBS"/>
    <property type="match status" value="2"/>
</dbReference>
<evidence type="ECO:0000259" key="13">
    <source>
        <dbReference type="PROSITE" id="PS51371"/>
    </source>
</evidence>
<accession>A0A2T1A2A0</accession>
<dbReference type="Gene3D" id="3.30.465.10">
    <property type="match status" value="1"/>
</dbReference>
<dbReference type="Pfam" id="PF01595">
    <property type="entry name" value="CNNM"/>
    <property type="match status" value="1"/>
</dbReference>
<name>A0A2T1A2A0_9ACTN</name>
<reference evidence="15 16" key="1">
    <citation type="submission" date="2018-03" db="EMBL/GenBank/DDBJ databases">
        <title>Genomic Encyclopedia of Archaeal and Bacterial Type Strains, Phase II (KMG-II): from individual species to whole genera.</title>
        <authorList>
            <person name="Goeker M."/>
        </authorList>
    </citation>
    <scope>NUCLEOTIDE SEQUENCE [LARGE SCALE GENOMIC DNA]</scope>
    <source>
        <strain evidence="15 16">DSM 100065</strain>
    </source>
</reference>
<dbReference type="RefSeq" id="WP_106348281.1">
    <property type="nucleotide sequence ID" value="NZ_PVUE01000004.1"/>
</dbReference>
<dbReference type="InterPro" id="IPR000644">
    <property type="entry name" value="CBS_dom"/>
</dbReference>
<evidence type="ECO:0000313" key="15">
    <source>
        <dbReference type="EMBL" id="PRZ42741.1"/>
    </source>
</evidence>
<evidence type="ECO:0000256" key="5">
    <source>
        <dbReference type="ARBA" id="ARBA00022737"/>
    </source>
</evidence>
<dbReference type="InterPro" id="IPR044751">
    <property type="entry name" value="Ion_transp-like_CBS"/>
</dbReference>
<dbReference type="Gene3D" id="3.10.580.10">
    <property type="entry name" value="CBS-domain"/>
    <property type="match status" value="1"/>
</dbReference>
<evidence type="ECO:0000256" key="1">
    <source>
        <dbReference type="ARBA" id="ARBA00004651"/>
    </source>
</evidence>
<keyword evidence="3" id="KW-1003">Cell membrane</keyword>
<sequence>MIELVLLFIAMVLVAVCGAFVAAEFAFVTVNRASVEHEAASGDKRAKGVQKALKSLSTQLSGAQLGITITNLAIGFLAEPSLSELLRGPLRSFGMTDSVVTSVSVTIAMVVATAVTMIFGELIPKNLALAKPREVARAVQGFQRRFTKSTAHVIRLFNGTANKILRLVGIEPQEELASARSPEELGALVRHSANQGTLAEETADLLERSLVLGEHRAHDVMTARPQMTVLDPDDTVHNLIELAHETGFSRFPVIAELDETTDRVVGVGHLRRALGVPYDQRRTTLVGSILSEPVVVPDTLELDDLMDQLREGGLQMAVLIDEFGSIAGLVTLEDLIEELVGEVRDEHDDEEDAATLDIDGRWIAPGLLRPDEASELIGLEIPEDDDYETLGGLITVELGRFPEVGDVVTIEAPSREDGHPMLANFEVLEIDDHRVDSVRISMEELPEEDDADDHSDSASAKDRDSDSDDEGGDRS</sequence>
<dbReference type="OrthoDB" id="110231at2"/>
<dbReference type="GO" id="GO:0050660">
    <property type="term" value="F:flavin adenine dinucleotide binding"/>
    <property type="evidence" value="ECO:0007669"/>
    <property type="project" value="InterPro"/>
</dbReference>
<feature type="transmembrane region" description="Helical" evidence="12">
    <location>
        <begin position="98"/>
        <end position="123"/>
    </location>
</feature>
<feature type="compositionally biased region" description="Acidic residues" evidence="11">
    <location>
        <begin position="465"/>
        <end position="475"/>
    </location>
</feature>
<gene>
    <name evidence="15" type="ORF">CLV47_10487</name>
</gene>
<proteinExistence type="inferred from homology"/>
<keyword evidence="7 9" id="KW-0129">CBS domain</keyword>
<dbReference type="InterPro" id="IPR051676">
    <property type="entry name" value="UPF0053_domain"/>
</dbReference>
<comment type="subcellular location">
    <subcellularLocation>
        <location evidence="1">Cell membrane</location>
        <topology evidence="1">Multi-pass membrane protein</topology>
    </subcellularLocation>
</comment>
<feature type="domain" description="CBS" evidence="13">
    <location>
        <begin position="221"/>
        <end position="283"/>
    </location>
</feature>
<dbReference type="InterPro" id="IPR046342">
    <property type="entry name" value="CBS_dom_sf"/>
</dbReference>
<dbReference type="Pfam" id="PF03471">
    <property type="entry name" value="CorC_HlyC"/>
    <property type="match status" value="1"/>
</dbReference>
<evidence type="ECO:0000256" key="4">
    <source>
        <dbReference type="ARBA" id="ARBA00022692"/>
    </source>
</evidence>
<dbReference type="Pfam" id="PF00571">
    <property type="entry name" value="CBS"/>
    <property type="match status" value="2"/>
</dbReference>
<dbReference type="SMART" id="SM01091">
    <property type="entry name" value="CorC_HlyC"/>
    <property type="match status" value="1"/>
</dbReference>
<feature type="transmembrane region" description="Helical" evidence="12">
    <location>
        <begin position="6"/>
        <end position="28"/>
    </location>
</feature>
<evidence type="ECO:0000256" key="3">
    <source>
        <dbReference type="ARBA" id="ARBA00022475"/>
    </source>
</evidence>
<comment type="similarity">
    <text evidence="2">Belongs to the UPF0053 family.</text>
</comment>
<evidence type="ECO:0000256" key="11">
    <source>
        <dbReference type="SAM" id="MobiDB-lite"/>
    </source>
</evidence>
<dbReference type="GO" id="GO:0005886">
    <property type="term" value="C:plasma membrane"/>
    <property type="evidence" value="ECO:0007669"/>
    <property type="project" value="UniProtKB-SubCell"/>
</dbReference>
<dbReference type="SUPFAM" id="SSF56176">
    <property type="entry name" value="FAD-binding/transporter-associated domain-like"/>
    <property type="match status" value="1"/>
</dbReference>
<dbReference type="EMBL" id="PVUE01000004">
    <property type="protein sequence ID" value="PRZ42741.1"/>
    <property type="molecule type" value="Genomic_DNA"/>
</dbReference>
<dbReference type="SMART" id="SM00116">
    <property type="entry name" value="CBS"/>
    <property type="match status" value="2"/>
</dbReference>
<evidence type="ECO:0000256" key="12">
    <source>
        <dbReference type="SAM" id="Phobius"/>
    </source>
</evidence>
<dbReference type="PANTHER" id="PTHR43099">
    <property type="entry name" value="UPF0053 PROTEIN YRKA"/>
    <property type="match status" value="1"/>
</dbReference>
<dbReference type="PANTHER" id="PTHR43099:SF6">
    <property type="entry name" value="UPF0053 PROTEIN RV1842C"/>
    <property type="match status" value="1"/>
</dbReference>
<dbReference type="InterPro" id="IPR005170">
    <property type="entry name" value="Transptr-assoc_dom"/>
</dbReference>
<keyword evidence="5" id="KW-0677">Repeat</keyword>
<evidence type="ECO:0000313" key="16">
    <source>
        <dbReference type="Proteomes" id="UP000237752"/>
    </source>
</evidence>
<dbReference type="AlphaFoldDB" id="A0A2T1A2A0"/>
<keyword evidence="16" id="KW-1185">Reference proteome</keyword>